<gene>
    <name evidence="1" type="ORF">HDG69_002892</name>
</gene>
<dbReference type="InterPro" id="IPR030489">
    <property type="entry name" value="TR_Rrf2-type_CS"/>
</dbReference>
<reference evidence="1 2" key="1">
    <citation type="submission" date="2020-05" db="EMBL/GenBank/DDBJ databases">
        <title>Genomic Encyclopedia of Type Strains, Phase III (KMG-III): the genomes of soil and plant-associated and newly described type strains.</title>
        <authorList>
            <person name="Whitman W."/>
        </authorList>
    </citation>
    <scope>NUCLEOTIDE SEQUENCE [LARGE SCALE GENOMIC DNA]</scope>
    <source>
        <strain evidence="1 2">KCTC 19046</strain>
    </source>
</reference>
<dbReference type="RefSeq" id="WP_171784510.1">
    <property type="nucleotide sequence ID" value="NZ_BAAAML010000001.1"/>
</dbReference>
<dbReference type="PANTHER" id="PTHR33221">
    <property type="entry name" value="WINGED HELIX-TURN-HELIX TRANSCRIPTIONAL REGULATOR, RRF2 FAMILY"/>
    <property type="match status" value="1"/>
</dbReference>
<sequence>MKLPESAEWALHSVTALAQVPSEAVSARRLAEHFGLPAPYLSKQLALLVRAGVLSASTGPRGGFRLARSASSLTLLDVVEAIGGSADPYTCHEIRQQGRGAAPPEECIEPCLLAQKMREAYLAWRESLRAVVISELVGSLSDEVVARTRASLTRTAG</sequence>
<dbReference type="Proteomes" id="UP000757540">
    <property type="component" value="Unassembled WGS sequence"/>
</dbReference>
<dbReference type="PROSITE" id="PS01332">
    <property type="entry name" value="HTH_RRF2_1"/>
    <property type="match status" value="1"/>
</dbReference>
<dbReference type="InterPro" id="IPR036388">
    <property type="entry name" value="WH-like_DNA-bd_sf"/>
</dbReference>
<dbReference type="InterPro" id="IPR000944">
    <property type="entry name" value="Tscrpt_reg_Rrf2"/>
</dbReference>
<accession>A0ABX2A627</accession>
<comment type="caution">
    <text evidence="1">The sequence shown here is derived from an EMBL/GenBank/DDBJ whole genome shotgun (WGS) entry which is preliminary data.</text>
</comment>
<dbReference type="InterPro" id="IPR036390">
    <property type="entry name" value="WH_DNA-bd_sf"/>
</dbReference>
<dbReference type="EMBL" id="JABEZU010000003">
    <property type="protein sequence ID" value="NOV98307.1"/>
    <property type="molecule type" value="Genomic_DNA"/>
</dbReference>
<proteinExistence type="predicted"/>
<keyword evidence="2" id="KW-1185">Reference proteome</keyword>
<organism evidence="1 2">
    <name type="scientific">Isoptericola halotolerans</name>
    <dbReference type="NCBI Taxonomy" id="300560"/>
    <lineage>
        <taxon>Bacteria</taxon>
        <taxon>Bacillati</taxon>
        <taxon>Actinomycetota</taxon>
        <taxon>Actinomycetes</taxon>
        <taxon>Micrococcales</taxon>
        <taxon>Promicromonosporaceae</taxon>
        <taxon>Isoptericola</taxon>
    </lineage>
</organism>
<dbReference type="Gene3D" id="1.10.10.10">
    <property type="entry name" value="Winged helix-like DNA-binding domain superfamily/Winged helix DNA-binding domain"/>
    <property type="match status" value="1"/>
</dbReference>
<dbReference type="PROSITE" id="PS51197">
    <property type="entry name" value="HTH_RRF2_2"/>
    <property type="match status" value="1"/>
</dbReference>
<dbReference type="NCBIfam" id="TIGR00738">
    <property type="entry name" value="rrf2_super"/>
    <property type="match status" value="1"/>
</dbReference>
<name>A0ABX2A627_9MICO</name>
<protein>
    <submittedName>
        <fullName evidence="1">Rrf2 family protein</fullName>
    </submittedName>
</protein>
<evidence type="ECO:0000313" key="1">
    <source>
        <dbReference type="EMBL" id="NOV98307.1"/>
    </source>
</evidence>
<dbReference type="SUPFAM" id="SSF46785">
    <property type="entry name" value="Winged helix' DNA-binding domain"/>
    <property type="match status" value="1"/>
</dbReference>
<dbReference type="Pfam" id="PF02082">
    <property type="entry name" value="Rrf2"/>
    <property type="match status" value="1"/>
</dbReference>
<evidence type="ECO:0000313" key="2">
    <source>
        <dbReference type="Proteomes" id="UP000757540"/>
    </source>
</evidence>
<dbReference type="PANTHER" id="PTHR33221:SF13">
    <property type="entry name" value="TRANSCRIPTIONAL REGULATOR-RELATED"/>
    <property type="match status" value="1"/>
</dbReference>